<evidence type="ECO:0000256" key="2">
    <source>
        <dbReference type="SAM" id="Coils"/>
    </source>
</evidence>
<keyword evidence="5" id="KW-1185">Reference proteome</keyword>
<reference evidence="5" key="1">
    <citation type="journal article" date="2019" name="Int. J. Syst. Evol. Microbiol.">
        <title>The Global Catalogue of Microorganisms (GCM) 10K type strain sequencing project: providing services to taxonomists for standard genome sequencing and annotation.</title>
        <authorList>
            <consortium name="The Broad Institute Genomics Platform"/>
            <consortium name="The Broad Institute Genome Sequencing Center for Infectious Disease"/>
            <person name="Wu L."/>
            <person name="Ma J."/>
        </authorList>
    </citation>
    <scope>NUCLEOTIDE SEQUENCE [LARGE SCALE GENOMIC DNA]</scope>
    <source>
        <strain evidence="5">CCUG 60023</strain>
    </source>
</reference>
<dbReference type="Gene3D" id="1.10.287.470">
    <property type="entry name" value="Helix hairpin bin"/>
    <property type="match status" value="1"/>
</dbReference>
<evidence type="ECO:0000256" key="1">
    <source>
        <dbReference type="ARBA" id="ARBA00009477"/>
    </source>
</evidence>
<dbReference type="Gene3D" id="2.40.30.170">
    <property type="match status" value="1"/>
</dbReference>
<dbReference type="PANTHER" id="PTHR30469">
    <property type="entry name" value="MULTIDRUG RESISTANCE PROTEIN MDTA"/>
    <property type="match status" value="1"/>
</dbReference>
<evidence type="ECO:0000313" key="4">
    <source>
        <dbReference type="EMBL" id="MFD0915719.1"/>
    </source>
</evidence>
<dbReference type="EMBL" id="JBHTJV010000003">
    <property type="protein sequence ID" value="MFD0915719.1"/>
    <property type="molecule type" value="Genomic_DNA"/>
</dbReference>
<dbReference type="InterPro" id="IPR058792">
    <property type="entry name" value="Beta-barrel_RND_2"/>
</dbReference>
<dbReference type="Gene3D" id="2.40.50.100">
    <property type="match status" value="1"/>
</dbReference>
<dbReference type="RefSeq" id="WP_377211566.1">
    <property type="nucleotide sequence ID" value="NZ_JBHTJV010000003.1"/>
</dbReference>
<comment type="similarity">
    <text evidence="1">Belongs to the membrane fusion protein (MFP) (TC 8.A.1) family.</text>
</comment>
<dbReference type="NCBIfam" id="TIGR01730">
    <property type="entry name" value="RND_mfp"/>
    <property type="match status" value="1"/>
</dbReference>
<dbReference type="PANTHER" id="PTHR30469:SF29">
    <property type="entry name" value="BLR2860 PROTEIN"/>
    <property type="match status" value="1"/>
</dbReference>
<organism evidence="4 5">
    <name type="scientific">Pseudahrensia aquimaris</name>
    <dbReference type="NCBI Taxonomy" id="744461"/>
    <lineage>
        <taxon>Bacteria</taxon>
        <taxon>Pseudomonadati</taxon>
        <taxon>Pseudomonadota</taxon>
        <taxon>Alphaproteobacteria</taxon>
        <taxon>Hyphomicrobiales</taxon>
        <taxon>Ahrensiaceae</taxon>
        <taxon>Pseudahrensia</taxon>
    </lineage>
</organism>
<sequence length="378" mass="40121">MKIRGSHLVALAIAAGFVGWMYTGEVIVGGQADASQPTIVEREATRSEKAFRVRTQRIQPSERQATLVLRGRTEAEAKVSVRAETPGTVEQRPVVNGQEIAVGDLLCVVDKGVRSMQLSQAQAQLSQAQADFEATDKLVKRGFATRSQLRALRTALDAAKSAVATAEQDMSRTEIRAKVAGIVQEPLAEVGDNLAPGDVCVTVIDTDPMTFTGQVSEQDVGSIKVGMEAVVRLITGQKVKGTITRIGIAADPATRTFEVEMALPNADGSLRDGLTAEARIALTPTQAYEVAANWLTLADDGTVGVRAVDSTNKVTFHPVTILSQGEKTMWVSGLEPNLNVIVLGQNFVAQGEVVEAVPAGSVKEQLSQSDASTTEATK</sequence>
<accession>A0ABW3FG24</accession>
<feature type="domain" description="CusB-like beta-barrel" evidence="3">
    <location>
        <begin position="214"/>
        <end position="281"/>
    </location>
</feature>
<feature type="coiled-coil region" evidence="2">
    <location>
        <begin position="118"/>
        <end position="176"/>
    </location>
</feature>
<dbReference type="Pfam" id="PF25954">
    <property type="entry name" value="Beta-barrel_RND_2"/>
    <property type="match status" value="1"/>
</dbReference>
<comment type="caution">
    <text evidence="4">The sequence shown here is derived from an EMBL/GenBank/DDBJ whole genome shotgun (WGS) entry which is preliminary data.</text>
</comment>
<proteinExistence type="inferred from homology"/>
<evidence type="ECO:0000313" key="5">
    <source>
        <dbReference type="Proteomes" id="UP001597101"/>
    </source>
</evidence>
<evidence type="ECO:0000259" key="3">
    <source>
        <dbReference type="Pfam" id="PF25954"/>
    </source>
</evidence>
<gene>
    <name evidence="4" type="ORF">ACFQ14_04805</name>
</gene>
<keyword evidence="2" id="KW-0175">Coiled coil</keyword>
<dbReference type="Proteomes" id="UP001597101">
    <property type="component" value="Unassembled WGS sequence"/>
</dbReference>
<name>A0ABW3FG24_9HYPH</name>
<dbReference type="InterPro" id="IPR006143">
    <property type="entry name" value="RND_pump_MFP"/>
</dbReference>
<dbReference type="SUPFAM" id="SSF111369">
    <property type="entry name" value="HlyD-like secretion proteins"/>
    <property type="match status" value="1"/>
</dbReference>
<protein>
    <submittedName>
        <fullName evidence="4">Efflux RND transporter periplasmic adaptor subunit</fullName>
    </submittedName>
</protein>
<dbReference type="Gene3D" id="2.40.420.20">
    <property type="match status" value="1"/>
</dbReference>